<dbReference type="PROSITE" id="PS51318">
    <property type="entry name" value="TAT"/>
    <property type="match status" value="1"/>
</dbReference>
<comment type="caution">
    <text evidence="1">The sequence shown here is derived from an EMBL/GenBank/DDBJ whole genome shotgun (WGS) entry which is preliminary data.</text>
</comment>
<dbReference type="InterPro" id="IPR009078">
    <property type="entry name" value="Ferritin-like_SF"/>
</dbReference>
<dbReference type="SUPFAM" id="SSF47240">
    <property type="entry name" value="Ferritin-like"/>
    <property type="match status" value="1"/>
</dbReference>
<reference evidence="2" key="2">
    <citation type="submission" date="2019-02" db="EMBL/GenBank/DDBJ databases">
        <title>Granulicella sibirica sp. nov., a psychrotolerant acidobacterium isolated from an organic soil layer in forested tundra, West Siberia.</title>
        <authorList>
            <person name="Oshkin I.Y."/>
            <person name="Kulichevskaya I.S."/>
            <person name="Rijpstra W.I.C."/>
            <person name="Sinninghe Damste J.S."/>
            <person name="Rakitin A.L."/>
            <person name="Ravin N.V."/>
            <person name="Dedysh S.N."/>
        </authorList>
    </citation>
    <scope>NUCLEOTIDE SEQUENCE [LARGE SCALE GENOMIC DNA]</scope>
    <source>
        <strain evidence="2">AF10</strain>
    </source>
</reference>
<dbReference type="EMBL" id="RDSM01000002">
    <property type="protein sequence ID" value="RXH55491.1"/>
    <property type="molecule type" value="Genomic_DNA"/>
</dbReference>
<protein>
    <submittedName>
        <fullName evidence="1">Dessication-associated protein</fullName>
    </submittedName>
</protein>
<accession>A0A4Q0T1R8</accession>
<dbReference type="CDD" id="cd00657">
    <property type="entry name" value="Ferritin_like"/>
    <property type="match status" value="1"/>
</dbReference>
<reference evidence="1 2" key="1">
    <citation type="submission" date="2018-11" db="EMBL/GenBank/DDBJ databases">
        <authorList>
            <person name="Mardanov A.V."/>
            <person name="Ravin N.V."/>
            <person name="Dedysh S.N."/>
        </authorList>
    </citation>
    <scope>NUCLEOTIDE SEQUENCE [LARGE SCALE GENOMIC DNA]</scope>
    <source>
        <strain evidence="1 2">AF10</strain>
    </source>
</reference>
<dbReference type="PROSITE" id="PS51257">
    <property type="entry name" value="PROKAR_LIPOPROTEIN"/>
    <property type="match status" value="1"/>
</dbReference>
<proteinExistence type="predicted"/>
<dbReference type="PANTHER" id="PTHR31694">
    <property type="entry name" value="DESICCATION-LIKE PROTEIN"/>
    <property type="match status" value="1"/>
</dbReference>
<dbReference type="PANTHER" id="PTHR31694:SF26">
    <property type="entry name" value="OS05G0151100 PROTEIN"/>
    <property type="match status" value="1"/>
</dbReference>
<dbReference type="Proteomes" id="UP000289437">
    <property type="component" value="Unassembled WGS sequence"/>
</dbReference>
<organism evidence="1 2">
    <name type="scientific">Granulicella sibirica</name>
    <dbReference type="NCBI Taxonomy" id="2479048"/>
    <lineage>
        <taxon>Bacteria</taxon>
        <taxon>Pseudomonadati</taxon>
        <taxon>Acidobacteriota</taxon>
        <taxon>Terriglobia</taxon>
        <taxon>Terriglobales</taxon>
        <taxon>Acidobacteriaceae</taxon>
        <taxon>Granulicella</taxon>
    </lineage>
</organism>
<sequence length="305" mass="30870">MNKIEQLLHSGPSRRSFLAGAGALGAAAIVTGCNSDSGTAVSPTTPTTPPALDLPDNDVLNFALNLEYLEAEFYLRAATGSGISSADGGSGTVVGGTAVPGFTAAQAAYANEIAQAELNHVRFIRAAISGNSGTPVGRPNLDFTNSFNALATAAGIGPMFNPFLNPTNFLIGAFIFEDVGVTAYNGAAPLLSSNTLLTAAASIMAVEAYHAAELRSRIVATSIGGDNTYLNYANQIIALRSTLGGGNETVLSQTSIVAANSNAIAYARNTSQVLHIVYGTGGGAGVSKGGFFPNGMNGVITTTAS</sequence>
<dbReference type="NCBIfam" id="TIGR01409">
    <property type="entry name" value="TAT_signal_seq"/>
    <property type="match status" value="1"/>
</dbReference>
<dbReference type="InterPro" id="IPR006311">
    <property type="entry name" value="TAT_signal"/>
</dbReference>
<dbReference type="Pfam" id="PF13668">
    <property type="entry name" value="Ferritin_2"/>
    <property type="match status" value="1"/>
</dbReference>
<dbReference type="InterPro" id="IPR019546">
    <property type="entry name" value="TAT_signal_bac_arc"/>
</dbReference>
<dbReference type="AlphaFoldDB" id="A0A4Q0T1R8"/>
<keyword evidence="2" id="KW-1185">Reference proteome</keyword>
<name>A0A4Q0T1R8_9BACT</name>
<gene>
    <name evidence="1" type="ORF">GRAN_2348</name>
</gene>
<evidence type="ECO:0000313" key="1">
    <source>
        <dbReference type="EMBL" id="RXH55491.1"/>
    </source>
</evidence>
<dbReference type="InterPro" id="IPR052965">
    <property type="entry name" value="Pigment-catalase-like"/>
</dbReference>
<evidence type="ECO:0000313" key="2">
    <source>
        <dbReference type="Proteomes" id="UP000289437"/>
    </source>
</evidence>
<dbReference type="RefSeq" id="WP_206662754.1">
    <property type="nucleotide sequence ID" value="NZ_RDSM01000002.1"/>
</dbReference>